<keyword evidence="4 7" id="KW-0812">Transmembrane</keyword>
<keyword evidence="3" id="KW-1003">Cell membrane</keyword>
<evidence type="ECO:0000256" key="6">
    <source>
        <dbReference type="ARBA" id="ARBA00023136"/>
    </source>
</evidence>
<dbReference type="PANTHER" id="PTHR32243">
    <property type="entry name" value="MALTOSE TRANSPORT SYSTEM PERMEASE-RELATED"/>
    <property type="match status" value="1"/>
</dbReference>
<dbReference type="EMBL" id="CP126084">
    <property type="protein sequence ID" value="WHX47920.1"/>
    <property type="molecule type" value="Genomic_DNA"/>
</dbReference>
<evidence type="ECO:0000256" key="7">
    <source>
        <dbReference type="RuleBase" id="RU363032"/>
    </source>
</evidence>
<evidence type="ECO:0000259" key="8">
    <source>
        <dbReference type="PROSITE" id="PS50928"/>
    </source>
</evidence>
<dbReference type="InterPro" id="IPR035906">
    <property type="entry name" value="MetI-like_sf"/>
</dbReference>
<dbReference type="Proteomes" id="UP001177943">
    <property type="component" value="Chromosome"/>
</dbReference>
<dbReference type="Gene3D" id="1.10.3720.10">
    <property type="entry name" value="MetI-like"/>
    <property type="match status" value="1"/>
</dbReference>
<evidence type="ECO:0000256" key="1">
    <source>
        <dbReference type="ARBA" id="ARBA00004651"/>
    </source>
</evidence>
<proteinExistence type="inferred from homology"/>
<evidence type="ECO:0000256" key="4">
    <source>
        <dbReference type="ARBA" id="ARBA00022692"/>
    </source>
</evidence>
<keyword evidence="5 7" id="KW-1133">Transmembrane helix</keyword>
<evidence type="ECO:0000256" key="5">
    <source>
        <dbReference type="ARBA" id="ARBA00022989"/>
    </source>
</evidence>
<dbReference type="InterPro" id="IPR000515">
    <property type="entry name" value="MetI-like"/>
</dbReference>
<comment type="subcellular location">
    <subcellularLocation>
        <location evidence="1 7">Cell membrane</location>
        <topology evidence="1 7">Multi-pass membrane protein</topology>
    </subcellularLocation>
</comment>
<name>A0AA95KUZ8_9BACL</name>
<dbReference type="InterPro" id="IPR050901">
    <property type="entry name" value="BP-dep_ABC_trans_perm"/>
</dbReference>
<feature type="transmembrane region" description="Helical" evidence="7">
    <location>
        <begin position="195"/>
        <end position="216"/>
    </location>
</feature>
<feature type="transmembrane region" description="Helical" evidence="7">
    <location>
        <begin position="14"/>
        <end position="36"/>
    </location>
</feature>
<gene>
    <name evidence="9" type="ORF">QNH46_17520</name>
</gene>
<dbReference type="CDD" id="cd06261">
    <property type="entry name" value="TM_PBP2"/>
    <property type="match status" value="1"/>
</dbReference>
<feature type="transmembrane region" description="Helical" evidence="7">
    <location>
        <begin position="248"/>
        <end position="269"/>
    </location>
</feature>
<feature type="transmembrane region" description="Helical" evidence="7">
    <location>
        <begin position="77"/>
        <end position="102"/>
    </location>
</feature>
<dbReference type="KEGG" id="pwn:QNH46_17520"/>
<organism evidence="9 10">
    <name type="scientific">Paenibacillus woosongensis</name>
    <dbReference type="NCBI Taxonomy" id="307580"/>
    <lineage>
        <taxon>Bacteria</taxon>
        <taxon>Bacillati</taxon>
        <taxon>Bacillota</taxon>
        <taxon>Bacilli</taxon>
        <taxon>Bacillales</taxon>
        <taxon>Paenibacillaceae</taxon>
        <taxon>Paenibacillus</taxon>
    </lineage>
</organism>
<dbReference type="Pfam" id="PF00528">
    <property type="entry name" value="BPD_transp_1"/>
    <property type="match status" value="1"/>
</dbReference>
<dbReference type="PANTHER" id="PTHR32243:SF18">
    <property type="entry name" value="INNER MEMBRANE ABC TRANSPORTER PERMEASE PROTEIN YCJP"/>
    <property type="match status" value="1"/>
</dbReference>
<evidence type="ECO:0000256" key="2">
    <source>
        <dbReference type="ARBA" id="ARBA00022448"/>
    </source>
</evidence>
<comment type="similarity">
    <text evidence="7">Belongs to the binding-protein-dependent transport system permease family.</text>
</comment>
<keyword evidence="6 7" id="KW-0472">Membrane</keyword>
<feature type="transmembrane region" description="Helical" evidence="7">
    <location>
        <begin position="114"/>
        <end position="138"/>
    </location>
</feature>
<evidence type="ECO:0000256" key="3">
    <source>
        <dbReference type="ARBA" id="ARBA00022475"/>
    </source>
</evidence>
<dbReference type="AlphaFoldDB" id="A0AA95KUZ8"/>
<protein>
    <submittedName>
        <fullName evidence="9">Carbohydrate ABC transporter permease</fullName>
    </submittedName>
</protein>
<dbReference type="SUPFAM" id="SSF161098">
    <property type="entry name" value="MetI-like"/>
    <property type="match status" value="1"/>
</dbReference>
<evidence type="ECO:0000313" key="9">
    <source>
        <dbReference type="EMBL" id="WHX47920.1"/>
    </source>
</evidence>
<evidence type="ECO:0000313" key="10">
    <source>
        <dbReference type="Proteomes" id="UP001177943"/>
    </source>
</evidence>
<feature type="transmembrane region" description="Helical" evidence="7">
    <location>
        <begin position="150"/>
        <end position="174"/>
    </location>
</feature>
<accession>A0AA95KUZ8</accession>
<dbReference type="RefSeq" id="WP_283925406.1">
    <property type="nucleotide sequence ID" value="NZ_CP126084.1"/>
</dbReference>
<sequence>MFAEQLGRNRKDNVWIFIMYGVAALFLVLFIFPYLYMLLSSLKPSNEVISTSPTFFPKAFSIENYIQLSQYAGMGKFFLNSIVAATVGTLICLILGSMASYAISRTAASKLSGFFLVLVLCLKMIPMSSIAVPIYALIQKFGLYDYLPALVVVYAAVNMPFVLWMMISFFKAIPIDMDEAASIDGASPIVSFRKVILPITIPGIISTGIFTFLLAWNDFLLALLLTSSSAKTVPVALSEFLTAYNLDLGPMTAAATLFSFPVIVISFFLQKYLVSGMMAGSVKE</sequence>
<feature type="domain" description="ABC transmembrane type-1" evidence="8">
    <location>
        <begin position="78"/>
        <end position="269"/>
    </location>
</feature>
<dbReference type="GO" id="GO:0055085">
    <property type="term" value="P:transmembrane transport"/>
    <property type="evidence" value="ECO:0007669"/>
    <property type="project" value="InterPro"/>
</dbReference>
<reference evidence="9" key="1">
    <citation type="submission" date="2023-05" db="EMBL/GenBank/DDBJ databases">
        <title>Comparative genomics of Bacillaceae isolates and their secondary metabolite potential.</title>
        <authorList>
            <person name="Song L."/>
            <person name="Nielsen L.J."/>
            <person name="Mohite O."/>
            <person name="Xu X."/>
            <person name="Weber T."/>
            <person name="Kovacs A.T."/>
        </authorList>
    </citation>
    <scope>NUCLEOTIDE SEQUENCE</scope>
    <source>
        <strain evidence="9">B2_4</strain>
    </source>
</reference>
<keyword evidence="2 7" id="KW-0813">Transport</keyword>
<dbReference type="GO" id="GO:0005886">
    <property type="term" value="C:plasma membrane"/>
    <property type="evidence" value="ECO:0007669"/>
    <property type="project" value="UniProtKB-SubCell"/>
</dbReference>
<dbReference type="PROSITE" id="PS50928">
    <property type="entry name" value="ABC_TM1"/>
    <property type="match status" value="1"/>
</dbReference>